<keyword evidence="10" id="KW-1185">Reference proteome</keyword>
<dbReference type="EMBL" id="BBNT01000016">
    <property type="protein sequence ID" value="GAL76863.1"/>
    <property type="molecule type" value="Genomic_DNA"/>
</dbReference>
<name>A0A081DFK5_NONUL</name>
<dbReference type="Proteomes" id="UP000028531">
    <property type="component" value="Unassembled WGS sequence"/>
</dbReference>
<protein>
    <recommendedName>
        <fullName evidence="11">Transcription elongation factor</fullName>
    </recommendedName>
</protein>
<evidence type="ECO:0000313" key="3">
    <source>
        <dbReference type="EMBL" id="GAL76863.1"/>
    </source>
</evidence>
<proteinExistence type="predicted"/>
<reference evidence="7 8" key="1">
    <citation type="journal article" date="2014" name="Genome Announc.">
        <title>Draft Genome Sequences of Marine Flavobacterium Nonlabens Strains NR17, NR24, NR27, NR32, NR33, and Ara13.</title>
        <authorList>
            <person name="Nakanishi M."/>
            <person name="Meirelles P."/>
            <person name="Suzuki R."/>
            <person name="Takatani N."/>
            <person name="Mino S."/>
            <person name="Suda W."/>
            <person name="Oshima K."/>
            <person name="Hattori M."/>
            <person name="Ohkuma M."/>
            <person name="Hosokawa M."/>
            <person name="Miyashita K."/>
            <person name="Thompson F.L."/>
            <person name="Niwa A."/>
            <person name="Sawabe T."/>
            <person name="Sawabe T."/>
        </authorList>
    </citation>
    <scope>NUCLEOTIDE SEQUENCE [LARGE SCALE GENOMIC DNA]</scope>
    <source>
        <strain evidence="3">JCM 19275</strain>
        <strain evidence="1">JCM 19296</strain>
        <strain evidence="2">JCM 19314</strain>
        <strain evidence="9">JCM19275</strain>
        <strain evidence="7">JCM19296</strain>
        <strain evidence="8">JCM19314</strain>
    </source>
</reference>
<dbReference type="Proteomes" id="UP000239997">
    <property type="component" value="Unassembled WGS sequence"/>
</dbReference>
<evidence type="ECO:0000313" key="1">
    <source>
        <dbReference type="EMBL" id="GAK77701.1"/>
    </source>
</evidence>
<organism evidence="1 7">
    <name type="scientific">Nonlabens ulvanivorans</name>
    <name type="common">Persicivirga ulvanivorans</name>
    <dbReference type="NCBI Taxonomy" id="906888"/>
    <lineage>
        <taxon>Bacteria</taxon>
        <taxon>Pseudomonadati</taxon>
        <taxon>Bacteroidota</taxon>
        <taxon>Flavobacteriia</taxon>
        <taxon>Flavobacteriales</taxon>
        <taxon>Flavobacteriaceae</taxon>
        <taxon>Nonlabens</taxon>
    </lineage>
</organism>
<dbReference type="RefSeq" id="WP_036580755.1">
    <property type="nucleotide sequence ID" value="NZ_CP138994.1"/>
</dbReference>
<evidence type="ECO:0000313" key="10">
    <source>
        <dbReference type="Proteomes" id="UP000239997"/>
    </source>
</evidence>
<dbReference type="EMBL" id="BBMM01000010">
    <property type="protein sequence ID" value="GAL01355.1"/>
    <property type="molecule type" value="Genomic_DNA"/>
</dbReference>
<dbReference type="AlphaFoldDB" id="A0A081DFK5"/>
<sequence>MLKINAVNKCKEVIQNSIDRYKVRVQELGDSLADNDASNDAEDDDGSGELMADFERYNNLKDEHEKLKRAFENISYGSGKTVVTEGALVTTDSNMFLISVSLGELITDEGDKFYAISSNAPIYEAMKNLTAGDSFTFNGMTRKIFKIN</sequence>
<evidence type="ECO:0000313" key="5">
    <source>
        <dbReference type="EMBL" id="PRX14043.1"/>
    </source>
</evidence>
<reference evidence="5 10" key="3">
    <citation type="submission" date="2018-03" db="EMBL/GenBank/DDBJ databases">
        <title>Genomic Encyclopedia of Archaeal and Bacterial Type Strains, Phase II (KMG-II): from individual species to whole genera.</title>
        <authorList>
            <person name="Goeker M."/>
        </authorList>
    </citation>
    <scope>NUCLEOTIDE SEQUENCE [LARGE SCALE GENOMIC DNA]</scope>
    <source>
        <strain evidence="5 10">DSM 22727</strain>
    </source>
</reference>
<dbReference type="OrthoDB" id="667380at2"/>
<evidence type="ECO:0000313" key="6">
    <source>
        <dbReference type="Proteomes" id="UP000028531"/>
    </source>
</evidence>
<gene>
    <name evidence="4" type="ORF">IL45_04350</name>
    <name evidence="3" type="ORF">JCM19275_1470</name>
    <name evidence="1" type="ORF">JCM19296_3310</name>
    <name evidence="2" type="ORF">JCM19314_799</name>
    <name evidence="5" type="ORF">LY02_01072</name>
</gene>
<evidence type="ECO:0000313" key="2">
    <source>
        <dbReference type="EMBL" id="GAL01355.1"/>
    </source>
</evidence>
<evidence type="ECO:0000313" key="9">
    <source>
        <dbReference type="Proteomes" id="UP000029647"/>
    </source>
</evidence>
<dbReference type="Proteomes" id="UP000029226">
    <property type="component" value="Unassembled WGS sequence"/>
</dbReference>
<comment type="caution">
    <text evidence="1">The sequence shown here is derived from an EMBL/GenBank/DDBJ whole genome shotgun (WGS) entry which is preliminary data.</text>
</comment>
<dbReference type="EMBL" id="PVNA01000002">
    <property type="protein sequence ID" value="PRX14043.1"/>
    <property type="molecule type" value="Genomic_DNA"/>
</dbReference>
<dbReference type="EMBL" id="JPJI01000026">
    <property type="protein sequence ID" value="KEZ93455.1"/>
    <property type="molecule type" value="Genomic_DNA"/>
</dbReference>
<dbReference type="Proteomes" id="UP000029647">
    <property type="component" value="Unassembled WGS sequence"/>
</dbReference>
<evidence type="ECO:0008006" key="11">
    <source>
        <dbReference type="Google" id="ProtNLM"/>
    </source>
</evidence>
<dbReference type="EMBL" id="BBLG01000012">
    <property type="protein sequence ID" value="GAK77701.1"/>
    <property type="molecule type" value="Genomic_DNA"/>
</dbReference>
<dbReference type="Proteomes" id="UP000028980">
    <property type="component" value="Unassembled WGS sequence"/>
</dbReference>
<evidence type="ECO:0000313" key="4">
    <source>
        <dbReference type="EMBL" id="KEZ93455.1"/>
    </source>
</evidence>
<evidence type="ECO:0000313" key="7">
    <source>
        <dbReference type="Proteomes" id="UP000028980"/>
    </source>
</evidence>
<accession>A0A081DFK5</accession>
<evidence type="ECO:0000313" key="8">
    <source>
        <dbReference type="Proteomes" id="UP000029226"/>
    </source>
</evidence>
<reference evidence="4 6" key="2">
    <citation type="submission" date="2014-07" db="EMBL/GenBank/DDBJ databases">
        <title>Draft genome sequence of Nonlabens ulvanivorans, an ulvan degrading bacterium.</title>
        <authorList>
            <person name="Kopel M."/>
            <person name="Helbert W."/>
            <person name="Henrissat B."/>
            <person name="Doniger T."/>
            <person name="Banin E."/>
        </authorList>
    </citation>
    <scope>NUCLEOTIDE SEQUENCE [LARGE SCALE GENOMIC DNA]</scope>
    <source>
        <strain evidence="4 6">PLR</strain>
    </source>
</reference>